<keyword evidence="6 9" id="KW-0119">Carbohydrate metabolism</keyword>
<comment type="caution">
    <text evidence="11">The sequence shown here is derived from an EMBL/GenBank/DDBJ whole genome shotgun (WGS) entry which is preliminary data.</text>
</comment>
<evidence type="ECO:0000313" key="11">
    <source>
        <dbReference type="EMBL" id="MFC6645289.1"/>
    </source>
</evidence>
<dbReference type="InterPro" id="IPR017853">
    <property type="entry name" value="GH"/>
</dbReference>
<proteinExistence type="inferred from homology"/>
<keyword evidence="4" id="KW-0732">Signal</keyword>
<dbReference type="SMART" id="SM00633">
    <property type="entry name" value="Glyco_10"/>
    <property type="match status" value="1"/>
</dbReference>
<keyword evidence="7 9" id="KW-0326">Glycosidase</keyword>
<dbReference type="InterPro" id="IPR044846">
    <property type="entry name" value="GH10"/>
</dbReference>
<evidence type="ECO:0000256" key="9">
    <source>
        <dbReference type="RuleBase" id="RU361174"/>
    </source>
</evidence>
<evidence type="ECO:0000256" key="6">
    <source>
        <dbReference type="ARBA" id="ARBA00023277"/>
    </source>
</evidence>
<evidence type="ECO:0000256" key="5">
    <source>
        <dbReference type="ARBA" id="ARBA00022801"/>
    </source>
</evidence>
<evidence type="ECO:0000256" key="3">
    <source>
        <dbReference type="ARBA" id="ARBA00022651"/>
    </source>
</evidence>
<gene>
    <name evidence="11" type="ORF">ACFQBQ_06740</name>
</gene>
<sequence>MGLVSRRTILGQLAAGSIALAARPSFAMRGKDEAPLAPLREIAAAKGIAFGMAVNVHRLEDTAKYRDILARECSIVTPENTMKWEGIHTQPDDYNFGPSDEIVDFALKNRIRVHGHTFVWHRALPPWVQRVATDKASARKVLIDHITTVVKRYKGRVDSWDVVNEAFQPQDNLTHNYRNSFWYQMLGQEYFEIAFGAAHDADPKAVLAYNDYGMEYENHSDEARRGDVLDLMRSLKKSGVPVGAVGLQSHLRAGTNEHFGNGVTDLLHELHHMGLECWVTELDVDDTKVAASDLHSRDVQVAEAYSNYLDTVLSTGCVNTVIAWGVFDAVREIGAEAGVGASKGKSIRPLLFDSEGNAKLATRAVAEAFRSAPKYKR</sequence>
<evidence type="ECO:0000256" key="1">
    <source>
        <dbReference type="ARBA" id="ARBA00000681"/>
    </source>
</evidence>
<keyword evidence="8 9" id="KW-0624">Polysaccharide degradation</keyword>
<dbReference type="Proteomes" id="UP001596391">
    <property type="component" value="Unassembled WGS sequence"/>
</dbReference>
<reference evidence="12" key="1">
    <citation type="journal article" date="2019" name="Int. J. Syst. Evol. Microbiol.">
        <title>The Global Catalogue of Microorganisms (GCM) 10K type strain sequencing project: providing services to taxonomists for standard genome sequencing and annotation.</title>
        <authorList>
            <consortium name="The Broad Institute Genomics Platform"/>
            <consortium name="The Broad Institute Genome Sequencing Center for Infectious Disease"/>
            <person name="Wu L."/>
            <person name="Ma J."/>
        </authorList>
    </citation>
    <scope>NUCLEOTIDE SEQUENCE [LARGE SCALE GENOMIC DNA]</scope>
    <source>
        <strain evidence="12">CGMCC 1.16026</strain>
    </source>
</reference>
<dbReference type="Pfam" id="PF00331">
    <property type="entry name" value="Glyco_hydro_10"/>
    <property type="match status" value="1"/>
</dbReference>
<dbReference type="RefSeq" id="WP_263371668.1">
    <property type="nucleotide sequence ID" value="NZ_JAGSYD010000003.1"/>
</dbReference>
<dbReference type="PROSITE" id="PS51760">
    <property type="entry name" value="GH10_2"/>
    <property type="match status" value="1"/>
</dbReference>
<dbReference type="EC" id="3.2.1.8" evidence="9"/>
<comment type="catalytic activity">
    <reaction evidence="1 9">
        <text>Endohydrolysis of (1-&gt;4)-beta-D-xylosidic linkages in xylans.</text>
        <dbReference type="EC" id="3.2.1.8"/>
    </reaction>
</comment>
<dbReference type="InterPro" id="IPR001000">
    <property type="entry name" value="GH10_dom"/>
</dbReference>
<dbReference type="PRINTS" id="PR00134">
    <property type="entry name" value="GLHYDRLASE10"/>
</dbReference>
<evidence type="ECO:0000256" key="8">
    <source>
        <dbReference type="ARBA" id="ARBA00023326"/>
    </source>
</evidence>
<feature type="domain" description="GH10" evidence="10">
    <location>
        <begin position="33"/>
        <end position="368"/>
    </location>
</feature>
<evidence type="ECO:0000256" key="2">
    <source>
        <dbReference type="ARBA" id="ARBA00007495"/>
    </source>
</evidence>
<evidence type="ECO:0000256" key="7">
    <source>
        <dbReference type="ARBA" id="ARBA00023295"/>
    </source>
</evidence>
<keyword evidence="3" id="KW-0858">Xylan degradation</keyword>
<keyword evidence="5 9" id="KW-0378">Hydrolase</keyword>
<dbReference type="PANTHER" id="PTHR31490:SF88">
    <property type="entry name" value="BETA-XYLANASE"/>
    <property type="match status" value="1"/>
</dbReference>
<dbReference type="PANTHER" id="PTHR31490">
    <property type="entry name" value="GLYCOSYL HYDROLASE"/>
    <property type="match status" value="1"/>
</dbReference>
<dbReference type="SUPFAM" id="SSF51445">
    <property type="entry name" value="(Trans)glycosidases"/>
    <property type="match status" value="1"/>
</dbReference>
<dbReference type="InterPro" id="IPR006311">
    <property type="entry name" value="TAT_signal"/>
</dbReference>
<comment type="similarity">
    <text evidence="2 9">Belongs to the glycosyl hydrolase 10 (cellulase F) family.</text>
</comment>
<accession>A0ABW1Z7Y3</accession>
<evidence type="ECO:0000259" key="10">
    <source>
        <dbReference type="PROSITE" id="PS51760"/>
    </source>
</evidence>
<organism evidence="11 12">
    <name type="scientific">Granulicella cerasi</name>
    <dbReference type="NCBI Taxonomy" id="741063"/>
    <lineage>
        <taxon>Bacteria</taxon>
        <taxon>Pseudomonadati</taxon>
        <taxon>Acidobacteriota</taxon>
        <taxon>Terriglobia</taxon>
        <taxon>Terriglobales</taxon>
        <taxon>Acidobacteriaceae</taxon>
        <taxon>Granulicella</taxon>
    </lineage>
</organism>
<evidence type="ECO:0000313" key="12">
    <source>
        <dbReference type="Proteomes" id="UP001596391"/>
    </source>
</evidence>
<keyword evidence="12" id="KW-1185">Reference proteome</keyword>
<dbReference type="EMBL" id="JBHSWI010000001">
    <property type="protein sequence ID" value="MFC6645289.1"/>
    <property type="molecule type" value="Genomic_DNA"/>
</dbReference>
<name>A0ABW1Z7Y3_9BACT</name>
<protein>
    <recommendedName>
        <fullName evidence="9">Beta-xylanase</fullName>
        <ecNumber evidence="9">3.2.1.8</ecNumber>
    </recommendedName>
</protein>
<dbReference type="Gene3D" id="3.20.20.80">
    <property type="entry name" value="Glycosidases"/>
    <property type="match status" value="1"/>
</dbReference>
<evidence type="ECO:0000256" key="4">
    <source>
        <dbReference type="ARBA" id="ARBA00022729"/>
    </source>
</evidence>
<dbReference type="PROSITE" id="PS51318">
    <property type="entry name" value="TAT"/>
    <property type="match status" value="1"/>
</dbReference>